<evidence type="ECO:0000313" key="2">
    <source>
        <dbReference type="EMBL" id="CAD6198070.1"/>
    </source>
</evidence>
<sequence length="155" mass="17856">MDQEDRHVGKSTRRAIPTDASQRGVAGRCKDGSVPNPLENRDRDVGKEDRQQVLFIEKLTAAGRIIQWHWDHEPGTSMELRSRWSRVSDNDHDLIVATKMRKEDPLSLFLWQKRVHTNRRRSQAGEWTASATPPFPARLLAYYVIVDAEPASRQE</sequence>
<name>A0A8S1HU52_9PELO</name>
<proteinExistence type="predicted"/>
<organism evidence="2 3">
    <name type="scientific">Caenorhabditis auriculariae</name>
    <dbReference type="NCBI Taxonomy" id="2777116"/>
    <lineage>
        <taxon>Eukaryota</taxon>
        <taxon>Metazoa</taxon>
        <taxon>Ecdysozoa</taxon>
        <taxon>Nematoda</taxon>
        <taxon>Chromadorea</taxon>
        <taxon>Rhabditida</taxon>
        <taxon>Rhabditina</taxon>
        <taxon>Rhabditomorpha</taxon>
        <taxon>Rhabditoidea</taxon>
        <taxon>Rhabditidae</taxon>
        <taxon>Peloderinae</taxon>
        <taxon>Caenorhabditis</taxon>
    </lineage>
</organism>
<feature type="region of interest" description="Disordered" evidence="1">
    <location>
        <begin position="1"/>
        <end position="47"/>
    </location>
</feature>
<accession>A0A8S1HU52</accession>
<dbReference type="AlphaFoldDB" id="A0A8S1HU52"/>
<dbReference type="Proteomes" id="UP000835052">
    <property type="component" value="Unassembled WGS sequence"/>
</dbReference>
<reference evidence="2" key="1">
    <citation type="submission" date="2020-10" db="EMBL/GenBank/DDBJ databases">
        <authorList>
            <person name="Kikuchi T."/>
        </authorList>
    </citation>
    <scope>NUCLEOTIDE SEQUENCE</scope>
    <source>
        <strain evidence="2">NKZ352</strain>
    </source>
</reference>
<keyword evidence="3" id="KW-1185">Reference proteome</keyword>
<evidence type="ECO:0000256" key="1">
    <source>
        <dbReference type="SAM" id="MobiDB-lite"/>
    </source>
</evidence>
<comment type="caution">
    <text evidence="2">The sequence shown here is derived from an EMBL/GenBank/DDBJ whole genome shotgun (WGS) entry which is preliminary data.</text>
</comment>
<protein>
    <submittedName>
        <fullName evidence="2">Uncharacterized protein</fullName>
    </submittedName>
</protein>
<gene>
    <name evidence="2" type="ORF">CAUJ_LOCUS13977</name>
</gene>
<evidence type="ECO:0000313" key="3">
    <source>
        <dbReference type="Proteomes" id="UP000835052"/>
    </source>
</evidence>
<dbReference type="EMBL" id="CAJGYM010000114">
    <property type="protein sequence ID" value="CAD6198070.1"/>
    <property type="molecule type" value="Genomic_DNA"/>
</dbReference>